<protein>
    <submittedName>
        <fullName evidence="7">Uncharacterized protein</fullName>
    </submittedName>
</protein>
<comment type="subcellular location">
    <subcellularLocation>
        <location evidence="1">Membrane</location>
        <topology evidence="1">Single-pass type I membrane protein</topology>
    </subcellularLocation>
</comment>
<dbReference type="GO" id="GO:0016020">
    <property type="term" value="C:membrane"/>
    <property type="evidence" value="ECO:0007669"/>
    <property type="project" value="UniProtKB-SubCell"/>
</dbReference>
<dbReference type="AlphaFoldDB" id="A0A1A9VLV2"/>
<dbReference type="VEuPathDB" id="VectorBase:GAUT041176"/>
<dbReference type="EnsemblMetazoa" id="GAUT041176-RA">
    <property type="protein sequence ID" value="GAUT041176-PA"/>
    <property type="gene ID" value="GAUT041176"/>
</dbReference>
<keyword evidence="2" id="KW-0812">Transmembrane</keyword>
<name>A0A1A9VLV2_GLOAU</name>
<accession>A0A1A9VLV2</accession>
<evidence type="ECO:0000256" key="1">
    <source>
        <dbReference type="ARBA" id="ARBA00004479"/>
    </source>
</evidence>
<keyword evidence="4" id="KW-1133">Transmembrane helix</keyword>
<evidence type="ECO:0000313" key="8">
    <source>
        <dbReference type="Proteomes" id="UP000078200"/>
    </source>
</evidence>
<organism evidence="7 8">
    <name type="scientific">Glossina austeni</name>
    <name type="common">Savannah tsetse fly</name>
    <dbReference type="NCBI Taxonomy" id="7395"/>
    <lineage>
        <taxon>Eukaryota</taxon>
        <taxon>Metazoa</taxon>
        <taxon>Ecdysozoa</taxon>
        <taxon>Arthropoda</taxon>
        <taxon>Hexapoda</taxon>
        <taxon>Insecta</taxon>
        <taxon>Pterygota</taxon>
        <taxon>Neoptera</taxon>
        <taxon>Endopterygota</taxon>
        <taxon>Diptera</taxon>
        <taxon>Brachycera</taxon>
        <taxon>Muscomorpha</taxon>
        <taxon>Hippoboscoidea</taxon>
        <taxon>Glossinidae</taxon>
        <taxon>Glossina</taxon>
    </lineage>
</organism>
<evidence type="ECO:0000256" key="4">
    <source>
        <dbReference type="ARBA" id="ARBA00022989"/>
    </source>
</evidence>
<dbReference type="InterPro" id="IPR018795">
    <property type="entry name" value="K2013-like"/>
</dbReference>
<keyword evidence="8" id="KW-1185">Reference proteome</keyword>
<keyword evidence="6" id="KW-0325">Glycoprotein</keyword>
<evidence type="ECO:0000256" key="2">
    <source>
        <dbReference type="ARBA" id="ARBA00022692"/>
    </source>
</evidence>
<evidence type="ECO:0000256" key="5">
    <source>
        <dbReference type="ARBA" id="ARBA00023136"/>
    </source>
</evidence>
<evidence type="ECO:0000256" key="3">
    <source>
        <dbReference type="ARBA" id="ARBA00022729"/>
    </source>
</evidence>
<dbReference type="PANTHER" id="PTHR31386">
    <property type="entry name" value="UNCHARACTERIZED PROTEIN KIAA2013"/>
    <property type="match status" value="1"/>
</dbReference>
<keyword evidence="3" id="KW-0732">Signal</keyword>
<proteinExistence type="predicted"/>
<evidence type="ECO:0000256" key="6">
    <source>
        <dbReference type="ARBA" id="ARBA00023180"/>
    </source>
</evidence>
<reference evidence="7" key="1">
    <citation type="submission" date="2020-05" db="UniProtKB">
        <authorList>
            <consortium name="EnsemblMetazoa"/>
        </authorList>
    </citation>
    <scope>IDENTIFICATION</scope>
    <source>
        <strain evidence="7">TTRI</strain>
    </source>
</reference>
<keyword evidence="5" id="KW-0472">Membrane</keyword>
<evidence type="ECO:0000313" key="7">
    <source>
        <dbReference type="EnsemblMetazoa" id="GAUT041176-PA"/>
    </source>
</evidence>
<dbReference type="Proteomes" id="UP000078200">
    <property type="component" value="Unassembled WGS sequence"/>
</dbReference>
<sequence length="111" mass="12797">MNLKNLLQSRHRPNRITTKLKPDNLWLPMDSLAELNNLVWSWMLMLEKQGCHNLIRVGSSGVIQATGLSLGSFRFSNQHLESNIHPKYLYHHGLNDICVICLPWHASAILW</sequence>
<dbReference type="PANTHER" id="PTHR31386:SF2">
    <property type="entry name" value="SIMILAR TO RIKEN CDNA 2510039O18"/>
    <property type="match status" value="1"/>
</dbReference>
<dbReference type="Pfam" id="PF10222">
    <property type="entry name" value="DUF2152"/>
    <property type="match status" value="1"/>
</dbReference>